<keyword evidence="3" id="KW-1185">Reference proteome</keyword>
<dbReference type="Proteomes" id="UP001472866">
    <property type="component" value="Chromosome 02"/>
</dbReference>
<name>A0AAX4P2E8_9CHLO</name>
<dbReference type="AlphaFoldDB" id="A0AAX4P2E8"/>
<keyword evidence="2" id="KW-0969">Cilium</keyword>
<dbReference type="InterPro" id="IPR032727">
    <property type="entry name" value="CLAMP"/>
</dbReference>
<proteinExistence type="predicted"/>
<sequence>MTTSTEISLIGTDFKVKDAESMMRLKGSDLREAILEVLGTEGSAEDPKVSILLDYYSFVVHFCRKNNFTGEKASCFLSVAKRVHDASVEQVLTMENSLAMLKDLLLKHSVHRPPYSVGVFTLKELQQVTEYMANTYYKHYNLYQFVYVKEFCMTATQVHPSDRIETPQLPLAPLGSALTEEEHLKKLEDERLAREEEERQRKAELEEQERVAKEALKEIEYNEDVSEVIAKTVDEHVAALEEEMRKRFEEREQELLKKIAELQARAGG</sequence>
<organism evidence="2 3">
    <name type="scientific">Chloropicon roscoffensis</name>
    <dbReference type="NCBI Taxonomy" id="1461544"/>
    <lineage>
        <taxon>Eukaryota</taxon>
        <taxon>Viridiplantae</taxon>
        <taxon>Chlorophyta</taxon>
        <taxon>Chloropicophyceae</taxon>
        <taxon>Chloropicales</taxon>
        <taxon>Chloropicaceae</taxon>
        <taxon>Chloropicon</taxon>
    </lineage>
</organism>
<reference evidence="2 3" key="1">
    <citation type="submission" date="2024-03" db="EMBL/GenBank/DDBJ databases">
        <title>Complete genome sequence of the green alga Chloropicon roscoffensis RCC1871.</title>
        <authorList>
            <person name="Lemieux C."/>
            <person name="Pombert J.-F."/>
            <person name="Otis C."/>
            <person name="Turmel M."/>
        </authorList>
    </citation>
    <scope>NUCLEOTIDE SEQUENCE [LARGE SCALE GENOMIC DNA]</scope>
    <source>
        <strain evidence="2 3">RCC1871</strain>
    </source>
</reference>
<keyword evidence="2" id="KW-0966">Cell projection</keyword>
<gene>
    <name evidence="2" type="ORF">HKI87_02g15900</name>
</gene>
<dbReference type="Pfam" id="PF14769">
    <property type="entry name" value="CLAMP"/>
    <property type="match status" value="1"/>
</dbReference>
<dbReference type="EMBL" id="CP151502">
    <property type="protein sequence ID" value="WZN60062.1"/>
    <property type="molecule type" value="Genomic_DNA"/>
</dbReference>
<evidence type="ECO:0000313" key="3">
    <source>
        <dbReference type="Proteomes" id="UP001472866"/>
    </source>
</evidence>
<keyword evidence="2" id="KW-0282">Flagellum</keyword>
<protein>
    <submittedName>
        <fullName evidence="2">Flagellar C1a complex subunit C1a-32</fullName>
    </submittedName>
</protein>
<evidence type="ECO:0000256" key="1">
    <source>
        <dbReference type="SAM" id="Coils"/>
    </source>
</evidence>
<evidence type="ECO:0000313" key="2">
    <source>
        <dbReference type="EMBL" id="WZN60062.1"/>
    </source>
</evidence>
<dbReference type="PANTHER" id="PTHR28457">
    <property type="entry name" value="COILED-COIL DOMAIN-CONTAINING PROTEIN 189"/>
    <property type="match status" value="1"/>
</dbReference>
<feature type="coiled-coil region" evidence="1">
    <location>
        <begin position="178"/>
        <end position="265"/>
    </location>
</feature>
<keyword evidence="1" id="KW-0175">Coiled coil</keyword>
<accession>A0AAX4P2E8</accession>
<dbReference type="PANTHER" id="PTHR28457:SF1">
    <property type="entry name" value="CILIA- AND FLAGELLA-ASSOCIATED PROTEIN 119"/>
    <property type="match status" value="1"/>
</dbReference>